<feature type="signal peptide" evidence="4">
    <location>
        <begin position="1"/>
        <end position="20"/>
    </location>
</feature>
<dbReference type="SUPFAM" id="SSF48452">
    <property type="entry name" value="TPR-like"/>
    <property type="match status" value="1"/>
</dbReference>
<organism evidence="5 6">
    <name type="scientific">Chitinophaga agrisoli</name>
    <dbReference type="NCBI Taxonomy" id="2607653"/>
    <lineage>
        <taxon>Bacteria</taxon>
        <taxon>Pseudomonadati</taxon>
        <taxon>Bacteroidota</taxon>
        <taxon>Chitinophagia</taxon>
        <taxon>Chitinophagales</taxon>
        <taxon>Chitinophagaceae</taxon>
        <taxon>Chitinophaga</taxon>
    </lineage>
</organism>
<keyword evidence="2" id="KW-0175">Coiled coil</keyword>
<keyword evidence="1" id="KW-0802">TPR repeat</keyword>
<evidence type="ECO:0000256" key="1">
    <source>
        <dbReference type="PROSITE-ProRule" id="PRU00339"/>
    </source>
</evidence>
<dbReference type="GO" id="GO:0003677">
    <property type="term" value="F:DNA binding"/>
    <property type="evidence" value="ECO:0007669"/>
    <property type="project" value="InterPro"/>
</dbReference>
<dbReference type="RefSeq" id="WP_149839850.1">
    <property type="nucleotide sequence ID" value="NZ_VUOC01000004.1"/>
</dbReference>
<dbReference type="Proteomes" id="UP000324611">
    <property type="component" value="Unassembled WGS sequence"/>
</dbReference>
<feature type="coiled-coil region" evidence="2">
    <location>
        <begin position="402"/>
        <end position="429"/>
    </location>
</feature>
<evidence type="ECO:0000256" key="3">
    <source>
        <dbReference type="SAM" id="Phobius"/>
    </source>
</evidence>
<dbReference type="SUPFAM" id="SSF46894">
    <property type="entry name" value="C-terminal effector domain of the bipartite response regulators"/>
    <property type="match status" value="1"/>
</dbReference>
<dbReference type="AlphaFoldDB" id="A0A5B2VHW7"/>
<feature type="repeat" description="TPR" evidence="1">
    <location>
        <begin position="186"/>
        <end position="219"/>
    </location>
</feature>
<feature type="transmembrane region" description="Helical" evidence="3">
    <location>
        <begin position="335"/>
        <end position="356"/>
    </location>
</feature>
<keyword evidence="3" id="KW-0812">Transmembrane</keyword>
<name>A0A5B2VHW7_9BACT</name>
<dbReference type="InterPro" id="IPR016032">
    <property type="entry name" value="Sig_transdc_resp-reg_C-effctor"/>
</dbReference>
<evidence type="ECO:0000313" key="5">
    <source>
        <dbReference type="EMBL" id="KAA2238671.1"/>
    </source>
</evidence>
<keyword evidence="4" id="KW-0732">Signal</keyword>
<gene>
    <name evidence="5" type="ORF">F0L74_20855</name>
</gene>
<keyword evidence="3" id="KW-1133">Transmembrane helix</keyword>
<dbReference type="GO" id="GO:0006355">
    <property type="term" value="P:regulation of DNA-templated transcription"/>
    <property type="evidence" value="ECO:0007669"/>
    <property type="project" value="InterPro"/>
</dbReference>
<dbReference type="InterPro" id="IPR011990">
    <property type="entry name" value="TPR-like_helical_dom_sf"/>
</dbReference>
<dbReference type="SMART" id="SM00028">
    <property type="entry name" value="TPR"/>
    <property type="match status" value="5"/>
</dbReference>
<dbReference type="Gene3D" id="1.25.40.10">
    <property type="entry name" value="Tetratricopeptide repeat domain"/>
    <property type="match status" value="1"/>
</dbReference>
<proteinExistence type="predicted"/>
<protein>
    <submittedName>
        <fullName evidence="5">Tetratricopeptide repeat protein</fullName>
    </submittedName>
</protein>
<dbReference type="EMBL" id="VUOC01000004">
    <property type="protein sequence ID" value="KAA2238671.1"/>
    <property type="molecule type" value="Genomic_DNA"/>
</dbReference>
<dbReference type="Pfam" id="PF13424">
    <property type="entry name" value="TPR_12"/>
    <property type="match status" value="2"/>
</dbReference>
<feature type="chain" id="PRO_5022789363" evidence="4">
    <location>
        <begin position="21"/>
        <end position="530"/>
    </location>
</feature>
<reference evidence="5 6" key="1">
    <citation type="submission" date="2019-09" db="EMBL/GenBank/DDBJ databases">
        <title>Chitinophaga ginsengihumi sp. nov., isolated from soil of ginseng rhizosphere.</title>
        <authorList>
            <person name="Lee J."/>
        </authorList>
    </citation>
    <scope>NUCLEOTIDE SEQUENCE [LARGE SCALE GENOMIC DNA]</scope>
    <source>
        <strain evidence="5 6">BN140078</strain>
    </source>
</reference>
<evidence type="ECO:0000256" key="4">
    <source>
        <dbReference type="SAM" id="SignalP"/>
    </source>
</evidence>
<keyword evidence="6" id="KW-1185">Reference proteome</keyword>
<dbReference type="PROSITE" id="PS50005">
    <property type="entry name" value="TPR"/>
    <property type="match status" value="1"/>
</dbReference>
<dbReference type="Pfam" id="PF13181">
    <property type="entry name" value="TPR_8"/>
    <property type="match status" value="1"/>
</dbReference>
<comment type="caution">
    <text evidence="5">The sequence shown here is derived from an EMBL/GenBank/DDBJ whole genome shotgun (WGS) entry which is preliminary data.</text>
</comment>
<dbReference type="PANTHER" id="PTHR10098">
    <property type="entry name" value="RAPSYN-RELATED"/>
    <property type="match status" value="1"/>
</dbReference>
<evidence type="ECO:0000256" key="2">
    <source>
        <dbReference type="SAM" id="Coils"/>
    </source>
</evidence>
<dbReference type="PROSITE" id="PS50293">
    <property type="entry name" value="TPR_REGION"/>
    <property type="match status" value="1"/>
</dbReference>
<reference evidence="5 6" key="2">
    <citation type="submission" date="2019-09" db="EMBL/GenBank/DDBJ databases">
        <authorList>
            <person name="Jin C."/>
        </authorList>
    </citation>
    <scope>NUCLEOTIDE SEQUENCE [LARGE SCALE GENOMIC DNA]</scope>
    <source>
        <strain evidence="5 6">BN140078</strain>
    </source>
</reference>
<accession>A0A5B2VHW7</accession>
<evidence type="ECO:0000313" key="6">
    <source>
        <dbReference type="Proteomes" id="UP000324611"/>
    </source>
</evidence>
<sequence length="530" mass="61957">MKTRFLIVSFLCFISLRLFAQEELTLKLRQFEQVTETPLPLRDSSFLALKEAYNKALEEKDLVTAALCLQQMGHTCYHLGHYPQALDYHLQAANLFRATGKKELLADNLNDVGILYYYSRQRNLARAQYDEALSIYKELHNKTGMAETYGKIGHLYEKNQRYDSAFFFQRQALTHYLQADDKKGMAKIYENIGSIYEDLEKYDSAGHYFRQALTLDQQTGDYIASIEVLNNLGDVLRKTGRYREGLAQTRQALDLALVTNEQYQLSGAYRDISRCYNLLGINDSAYYYLELSRKHLLDIYSRESSKQVALLQTVYDMEKKNHEIERLQNARKMNGVIGVAVVIVIALLIVLGTVIISRQRLRMRHAQILAEQDRRSWETQQQNMQTELENRKLELTTHTLHIIEKNQLLEELRNRLDELVKDDRRDQKKQLKQLHQQINHSFHHDGYWEQFRDMFEQVHQTFYNNLKQCCDSLTPGDLRLVALLKMNLPSGDIATLLSISPDSLRVMRYRLRKKLNMEQGESLTAFIQSL</sequence>
<dbReference type="InterPro" id="IPR019734">
    <property type="entry name" value="TPR_rpt"/>
</dbReference>
<keyword evidence="3" id="KW-0472">Membrane</keyword>